<dbReference type="GO" id="GO:0009927">
    <property type="term" value="F:histidine phosphotransfer kinase activity"/>
    <property type="evidence" value="ECO:0007669"/>
    <property type="project" value="UniProtKB-UniRule"/>
</dbReference>
<protein>
    <recommendedName>
        <fullName evidence="2">Histidine-containing phosphotransfer protein</fullName>
    </recommendedName>
</protein>
<dbReference type="Gene3D" id="1.20.120.160">
    <property type="entry name" value="HPT domain"/>
    <property type="match status" value="1"/>
</dbReference>
<dbReference type="SUPFAM" id="SSF47226">
    <property type="entry name" value="Histidine-containing phosphotransfer domain, HPT domain"/>
    <property type="match status" value="1"/>
</dbReference>
<proteinExistence type="predicted"/>
<dbReference type="GO" id="GO:0005829">
    <property type="term" value="C:cytosol"/>
    <property type="evidence" value="ECO:0007669"/>
    <property type="project" value="UniProtKB-SubCell"/>
</dbReference>
<dbReference type="Gramene" id="XM_028362247.1">
    <property type="protein sequence ID" value="XP_028218048.1"/>
    <property type="gene ID" value="LOC114399981"/>
</dbReference>
<dbReference type="InterPro" id="IPR045871">
    <property type="entry name" value="AHP1-5/YPD1"/>
</dbReference>
<evidence type="ECO:0000313" key="4">
    <source>
        <dbReference type="Proteomes" id="UP000289340"/>
    </source>
</evidence>
<keyword evidence="2" id="KW-0932">Cytokinin signaling pathway</keyword>
<comment type="caution">
    <text evidence="3">The sequence shown here is derived from an EMBL/GenBank/DDBJ whole genome shotgun (WGS) entry which is preliminary data.</text>
</comment>
<dbReference type="InterPro" id="IPR036641">
    <property type="entry name" value="HPT_dom_sf"/>
</dbReference>
<gene>
    <name evidence="3" type="ORF">D0Y65_000085</name>
</gene>
<keyword evidence="1 2" id="KW-0902">Two-component regulatory system</keyword>
<comment type="subcellular location">
    <subcellularLocation>
        <location evidence="2">Cytoplasm</location>
        <location evidence="2">Cytosol</location>
    </subcellularLocation>
    <subcellularLocation>
        <location evidence="2">Nucleus</location>
    </subcellularLocation>
</comment>
<reference evidence="3 4" key="1">
    <citation type="submission" date="2018-09" db="EMBL/GenBank/DDBJ databases">
        <title>A high-quality reference genome of wild soybean provides a powerful tool to mine soybean genomes.</title>
        <authorList>
            <person name="Xie M."/>
            <person name="Chung C.Y.L."/>
            <person name="Li M.-W."/>
            <person name="Wong F.-L."/>
            <person name="Chan T.-F."/>
            <person name="Lam H.-M."/>
        </authorList>
    </citation>
    <scope>NUCLEOTIDE SEQUENCE [LARGE SCALE GENOMIC DNA]</scope>
    <source>
        <strain evidence="4">cv. W05</strain>
        <tissue evidence="3">Hypocotyl of etiolated seedlings</tissue>
    </source>
</reference>
<accession>A0A445LX31</accession>
<evidence type="ECO:0000256" key="2">
    <source>
        <dbReference type="RuleBase" id="RU369004"/>
    </source>
</evidence>
<dbReference type="PANTHER" id="PTHR28242:SF41">
    <property type="entry name" value="HISTIDINE CONTAINING PHOSPHOTRANSFER PROTEIN"/>
    <property type="match status" value="1"/>
</dbReference>
<dbReference type="GO" id="GO:0043424">
    <property type="term" value="F:protein histidine kinase binding"/>
    <property type="evidence" value="ECO:0007669"/>
    <property type="project" value="UniProtKB-UniRule"/>
</dbReference>
<sequence length="155" mass="18079">MESSDEMHSKIITMKQSFFDEGFLIPTQFQELELLQDRDNMNFVRDVFCLFFTDMTRQFAEIEQILREEIDGKPREDMNRLLQRLKGSVLSIGALKILNGVNKMIQLSEEGNLERIMAAFEQVKMESVNLRAKVEPYFQLLESQAESFTESQAPK</sequence>
<dbReference type="GO" id="GO:0000160">
    <property type="term" value="P:phosphorelay signal transduction system"/>
    <property type="evidence" value="ECO:0007669"/>
    <property type="project" value="UniProtKB-UniRule"/>
</dbReference>
<evidence type="ECO:0000256" key="1">
    <source>
        <dbReference type="ARBA" id="ARBA00023012"/>
    </source>
</evidence>
<dbReference type="EMBL" id="QZWG01000001">
    <property type="protein sequence ID" value="RZC27861.1"/>
    <property type="molecule type" value="Genomic_DNA"/>
</dbReference>
<keyword evidence="4" id="KW-1185">Reference proteome</keyword>
<organism evidence="3 4">
    <name type="scientific">Glycine soja</name>
    <name type="common">Wild soybean</name>
    <dbReference type="NCBI Taxonomy" id="3848"/>
    <lineage>
        <taxon>Eukaryota</taxon>
        <taxon>Viridiplantae</taxon>
        <taxon>Streptophyta</taxon>
        <taxon>Embryophyta</taxon>
        <taxon>Tracheophyta</taxon>
        <taxon>Spermatophyta</taxon>
        <taxon>Magnoliopsida</taxon>
        <taxon>eudicotyledons</taxon>
        <taxon>Gunneridae</taxon>
        <taxon>Pentapetalae</taxon>
        <taxon>rosids</taxon>
        <taxon>fabids</taxon>
        <taxon>Fabales</taxon>
        <taxon>Fabaceae</taxon>
        <taxon>Papilionoideae</taxon>
        <taxon>50 kb inversion clade</taxon>
        <taxon>NPAAA clade</taxon>
        <taxon>indigoferoid/millettioid clade</taxon>
        <taxon>Phaseoleae</taxon>
        <taxon>Glycine</taxon>
        <taxon>Glycine subgen. Soja</taxon>
    </lineage>
</organism>
<comment type="domain">
    <text evidence="2">Histidine-containing phosphotransfer domain (HPt) contains an active histidine that mediates the phosphotransfer.</text>
</comment>
<dbReference type="AlphaFoldDB" id="A0A445LX31"/>
<dbReference type="Proteomes" id="UP000289340">
    <property type="component" value="Chromosome 1"/>
</dbReference>
<name>A0A445LX31_GLYSO</name>
<comment type="function">
    <text evidence="2">Functions as a two-component phosphorelay mediators between cytokinin sensor histidine kinases and response regulators (B-type ARRs). Plays an important role in propagating cytokinin signal transduction.</text>
</comment>
<dbReference type="GO" id="GO:0005634">
    <property type="term" value="C:nucleus"/>
    <property type="evidence" value="ECO:0007669"/>
    <property type="project" value="UniProtKB-SubCell"/>
</dbReference>
<dbReference type="GO" id="GO:0009736">
    <property type="term" value="P:cytokinin-activated signaling pathway"/>
    <property type="evidence" value="ECO:0007669"/>
    <property type="project" value="UniProtKB-KW"/>
</dbReference>
<dbReference type="PANTHER" id="PTHR28242">
    <property type="entry name" value="PHOSPHORELAY INTERMEDIATE PROTEIN YPD1"/>
    <property type="match status" value="1"/>
</dbReference>
<evidence type="ECO:0000313" key="3">
    <source>
        <dbReference type="EMBL" id="RZC27861.1"/>
    </source>
</evidence>